<evidence type="ECO:0000256" key="1">
    <source>
        <dbReference type="ARBA" id="ARBA00004418"/>
    </source>
</evidence>
<evidence type="ECO:0000256" key="2">
    <source>
        <dbReference type="ARBA" id="ARBA00010742"/>
    </source>
</evidence>
<dbReference type="PROSITE" id="PS51257">
    <property type="entry name" value="PROKAR_LIPOPROTEIN"/>
    <property type="match status" value="1"/>
</dbReference>
<dbReference type="Pfam" id="PF09084">
    <property type="entry name" value="NMT1"/>
    <property type="match status" value="1"/>
</dbReference>
<dbReference type="GO" id="GO:0042918">
    <property type="term" value="P:alkanesulfonate transmembrane transport"/>
    <property type="evidence" value="ECO:0007669"/>
    <property type="project" value="TreeGrafter"/>
</dbReference>
<evidence type="ECO:0000259" key="5">
    <source>
        <dbReference type="Pfam" id="PF09084"/>
    </source>
</evidence>
<comment type="subcellular location">
    <subcellularLocation>
        <location evidence="1">Periplasm</location>
    </subcellularLocation>
</comment>
<sequence>MNAKYMNTKSRLFAILLSLTCFSSGCTPKSATAPGNSDLTQANVCFSGNSGNQAVVWYAQDKGLFKKYGLDVKLTAITGGSSAAAAMIAGEMDFCQISGPAIVNAVVAEQDLVIIAGLFNTYVTTLIARPEIKTVDDLRGKSIAISKPGGASDTEVRIALKSLGLKPNKDVTVLAVGGQSARMVAMESGQIASTVVSPPNTLTARKRGYRELLDLASLNLPFQHTSLATTRAYLAKHPDVSQAFVKANVEAIVRMKQDPAGTKAVMAKYMLLDVKDDAAALDEAYTRLIDKALSNKPYPTLDGIQAILTNLATKNPAAAKVKPTDIADRRIIQDLNDSGFIDQLANP</sequence>
<evidence type="ECO:0000313" key="7">
    <source>
        <dbReference type="Proteomes" id="UP000625316"/>
    </source>
</evidence>
<feature type="domain" description="SsuA/THI5-like" evidence="5">
    <location>
        <begin position="53"/>
        <end position="260"/>
    </location>
</feature>
<reference evidence="6" key="1">
    <citation type="submission" date="2020-10" db="EMBL/GenBank/DDBJ databases">
        <authorList>
            <person name="Castelo-Branco R."/>
            <person name="Eusebio N."/>
            <person name="Adriana R."/>
            <person name="Vieira A."/>
            <person name="Brugerolle De Fraissinette N."/>
            <person name="Rezende De Castro R."/>
            <person name="Schneider M.P."/>
            <person name="Vasconcelos V."/>
            <person name="Leao P.N."/>
        </authorList>
    </citation>
    <scope>NUCLEOTIDE SEQUENCE</scope>
    <source>
        <strain evidence="6">LEGE 11480</strain>
    </source>
</reference>
<evidence type="ECO:0000313" key="6">
    <source>
        <dbReference type="EMBL" id="MBE9030669.1"/>
    </source>
</evidence>
<evidence type="ECO:0000256" key="4">
    <source>
        <dbReference type="SAM" id="SignalP"/>
    </source>
</evidence>
<comment type="similarity">
    <text evidence="2">Belongs to the bacterial solute-binding protein SsuA/TauA family.</text>
</comment>
<proteinExistence type="inferred from homology"/>
<dbReference type="PANTHER" id="PTHR30024">
    <property type="entry name" value="ALIPHATIC SULFONATES-BINDING PROTEIN-RELATED"/>
    <property type="match status" value="1"/>
</dbReference>
<comment type="caution">
    <text evidence="6">The sequence shown here is derived from an EMBL/GenBank/DDBJ whole genome shotgun (WGS) entry which is preliminary data.</text>
</comment>
<name>A0A928VRA6_9CYAN</name>
<dbReference type="AlphaFoldDB" id="A0A928VRA6"/>
<evidence type="ECO:0000256" key="3">
    <source>
        <dbReference type="ARBA" id="ARBA00022729"/>
    </source>
</evidence>
<protein>
    <submittedName>
        <fullName evidence="6">ABC transporter substrate-binding protein</fullName>
    </submittedName>
</protein>
<dbReference type="EMBL" id="JADEXQ010000041">
    <property type="protein sequence ID" value="MBE9030669.1"/>
    <property type="molecule type" value="Genomic_DNA"/>
</dbReference>
<dbReference type="InterPro" id="IPR015168">
    <property type="entry name" value="SsuA/THI5"/>
</dbReference>
<keyword evidence="7" id="KW-1185">Reference proteome</keyword>
<gene>
    <name evidence="6" type="ORF">IQ266_13095</name>
</gene>
<dbReference type="SUPFAM" id="SSF53850">
    <property type="entry name" value="Periplasmic binding protein-like II"/>
    <property type="match status" value="1"/>
</dbReference>
<dbReference type="Proteomes" id="UP000625316">
    <property type="component" value="Unassembled WGS sequence"/>
</dbReference>
<organism evidence="6 7">
    <name type="scientific">Romeriopsis navalis LEGE 11480</name>
    <dbReference type="NCBI Taxonomy" id="2777977"/>
    <lineage>
        <taxon>Bacteria</taxon>
        <taxon>Bacillati</taxon>
        <taxon>Cyanobacteriota</taxon>
        <taxon>Cyanophyceae</taxon>
        <taxon>Leptolyngbyales</taxon>
        <taxon>Leptolyngbyaceae</taxon>
        <taxon>Romeriopsis</taxon>
        <taxon>Romeriopsis navalis</taxon>
    </lineage>
</organism>
<feature type="chain" id="PRO_5037136082" evidence="4">
    <location>
        <begin position="26"/>
        <end position="347"/>
    </location>
</feature>
<accession>A0A928VRA6</accession>
<dbReference type="GO" id="GO:0042597">
    <property type="term" value="C:periplasmic space"/>
    <property type="evidence" value="ECO:0007669"/>
    <property type="project" value="UniProtKB-SubCell"/>
</dbReference>
<feature type="signal peptide" evidence="4">
    <location>
        <begin position="1"/>
        <end position="25"/>
    </location>
</feature>
<keyword evidence="3 4" id="KW-0732">Signal</keyword>
<dbReference type="Gene3D" id="3.40.190.10">
    <property type="entry name" value="Periplasmic binding protein-like II"/>
    <property type="match status" value="2"/>
</dbReference>
<dbReference type="PANTHER" id="PTHR30024:SF47">
    <property type="entry name" value="TAURINE-BINDING PERIPLASMIC PROTEIN"/>
    <property type="match status" value="1"/>
</dbReference>